<evidence type="ECO:0000313" key="11">
    <source>
        <dbReference type="Proteomes" id="UP000536534"/>
    </source>
</evidence>
<comment type="similarity">
    <text evidence="8">Belongs to the TsuA/YedE (TC 9.B.102) family.</text>
</comment>
<accession>A0A7X7LUP9</accession>
<organism evidence="10 11">
    <name type="scientific">Thauera phenolivorans</name>
    <dbReference type="NCBI Taxonomy" id="1792543"/>
    <lineage>
        <taxon>Bacteria</taxon>
        <taxon>Pseudomonadati</taxon>
        <taxon>Pseudomonadota</taxon>
        <taxon>Betaproteobacteria</taxon>
        <taxon>Rhodocyclales</taxon>
        <taxon>Zoogloeaceae</taxon>
        <taxon>Thauera</taxon>
    </lineage>
</organism>
<gene>
    <name evidence="10" type="ORF">GX576_02085</name>
</gene>
<keyword evidence="2" id="KW-0813">Transport</keyword>
<comment type="caution">
    <text evidence="10">The sequence shown here is derived from an EMBL/GenBank/DDBJ whole genome shotgun (WGS) entry which is preliminary data.</text>
</comment>
<sequence>MTIDWIDFTPWSSLAGGILLGIAASLFILVNGRILGISGILGGLLPPRRGDAGWRVSFLLGMFAAPLLYVAFAGPLEIEADAGWGAVVLAGLLVGIGTRYGAGCTSGHGICGLSRLSPRSLAATLAFMGAGFATVYLVRHLLA</sequence>
<reference evidence="10 11" key="1">
    <citation type="journal article" date="2020" name="Biotechnol. Biofuels">
        <title>New insights from the biogas microbiome by comprehensive genome-resolved metagenomics of nearly 1600 species originating from multiple anaerobic digesters.</title>
        <authorList>
            <person name="Campanaro S."/>
            <person name="Treu L."/>
            <person name="Rodriguez-R L.M."/>
            <person name="Kovalovszki A."/>
            <person name="Ziels R.M."/>
            <person name="Maus I."/>
            <person name="Zhu X."/>
            <person name="Kougias P.G."/>
            <person name="Basile A."/>
            <person name="Luo G."/>
            <person name="Schluter A."/>
            <person name="Konstantinidis K.T."/>
            <person name="Angelidaki I."/>
        </authorList>
    </citation>
    <scope>NUCLEOTIDE SEQUENCE [LARGE SCALE GENOMIC DNA]</scope>
    <source>
        <strain evidence="10">AS06rmzACSIP_256</strain>
    </source>
</reference>
<keyword evidence="3" id="KW-1003">Cell membrane</keyword>
<keyword evidence="6 9" id="KW-1133">Transmembrane helix</keyword>
<dbReference type="PANTHER" id="PTHR30574:SF1">
    <property type="entry name" value="SULPHUR TRANSPORT DOMAIN-CONTAINING PROTEIN"/>
    <property type="match status" value="1"/>
</dbReference>
<keyword evidence="5 9" id="KW-0812">Transmembrane</keyword>
<evidence type="ECO:0000256" key="1">
    <source>
        <dbReference type="ARBA" id="ARBA00004429"/>
    </source>
</evidence>
<dbReference type="OrthoDB" id="9814020at2"/>
<dbReference type="EMBL" id="JAAYYV010000054">
    <property type="protein sequence ID" value="NLF53196.1"/>
    <property type="molecule type" value="Genomic_DNA"/>
</dbReference>
<keyword evidence="4" id="KW-0997">Cell inner membrane</keyword>
<evidence type="ECO:0000256" key="8">
    <source>
        <dbReference type="ARBA" id="ARBA00035655"/>
    </source>
</evidence>
<dbReference type="InterPro" id="IPR007272">
    <property type="entry name" value="Sulf_transp_TsuA/YedE"/>
</dbReference>
<evidence type="ECO:0000256" key="9">
    <source>
        <dbReference type="SAM" id="Phobius"/>
    </source>
</evidence>
<dbReference type="RefSeq" id="WP_068808989.1">
    <property type="nucleotide sequence ID" value="NZ_MBFM01000005.1"/>
</dbReference>
<evidence type="ECO:0000313" key="10">
    <source>
        <dbReference type="EMBL" id="NLF53196.1"/>
    </source>
</evidence>
<evidence type="ECO:0000256" key="4">
    <source>
        <dbReference type="ARBA" id="ARBA00022519"/>
    </source>
</evidence>
<dbReference type="GO" id="GO:0005886">
    <property type="term" value="C:plasma membrane"/>
    <property type="evidence" value="ECO:0007669"/>
    <property type="project" value="UniProtKB-SubCell"/>
</dbReference>
<evidence type="ECO:0000256" key="6">
    <source>
        <dbReference type="ARBA" id="ARBA00022989"/>
    </source>
</evidence>
<protein>
    <submittedName>
        <fullName evidence="10">YeeE/YedE family protein</fullName>
    </submittedName>
</protein>
<evidence type="ECO:0000256" key="5">
    <source>
        <dbReference type="ARBA" id="ARBA00022692"/>
    </source>
</evidence>
<dbReference type="PANTHER" id="PTHR30574">
    <property type="entry name" value="INNER MEMBRANE PROTEIN YEDE"/>
    <property type="match status" value="1"/>
</dbReference>
<dbReference type="AlphaFoldDB" id="A0A7X7LUP9"/>
<name>A0A7X7LUP9_9RHOO</name>
<evidence type="ECO:0000256" key="7">
    <source>
        <dbReference type="ARBA" id="ARBA00023136"/>
    </source>
</evidence>
<evidence type="ECO:0000256" key="2">
    <source>
        <dbReference type="ARBA" id="ARBA00022448"/>
    </source>
</evidence>
<keyword evidence="7 9" id="KW-0472">Membrane</keyword>
<feature type="transmembrane region" description="Helical" evidence="9">
    <location>
        <begin position="18"/>
        <end position="44"/>
    </location>
</feature>
<comment type="subcellular location">
    <subcellularLocation>
        <location evidence="1">Cell inner membrane</location>
        <topology evidence="1">Multi-pass membrane protein</topology>
    </subcellularLocation>
</comment>
<evidence type="ECO:0000256" key="3">
    <source>
        <dbReference type="ARBA" id="ARBA00022475"/>
    </source>
</evidence>
<dbReference type="Proteomes" id="UP000536534">
    <property type="component" value="Unassembled WGS sequence"/>
</dbReference>
<feature type="transmembrane region" description="Helical" evidence="9">
    <location>
        <begin position="121"/>
        <end position="142"/>
    </location>
</feature>
<proteinExistence type="inferred from homology"/>
<feature type="transmembrane region" description="Helical" evidence="9">
    <location>
        <begin position="56"/>
        <end position="76"/>
    </location>
</feature>
<feature type="transmembrane region" description="Helical" evidence="9">
    <location>
        <begin position="82"/>
        <end position="100"/>
    </location>
</feature>